<keyword evidence="5" id="KW-0833">Ubl conjugation pathway</keyword>
<comment type="cofactor">
    <cofactor evidence="1">
        <name>Zn(2+)</name>
        <dbReference type="ChEBI" id="CHEBI:29105"/>
    </cofactor>
</comment>
<dbReference type="SUPFAM" id="SSF102712">
    <property type="entry name" value="JAB1/MPN domain"/>
    <property type="match status" value="1"/>
</dbReference>
<keyword evidence="3" id="KW-0645">Protease</keyword>
<dbReference type="FunFam" id="3.40.140.10:FF:000046">
    <property type="entry name" value="AMSH-like ubiquitin thioesterase 2"/>
    <property type="match status" value="1"/>
</dbReference>
<dbReference type="Pfam" id="PF01398">
    <property type="entry name" value="JAB"/>
    <property type="match status" value="1"/>
</dbReference>
<organism evidence="10 11">
    <name type="scientific">Coffea canephora</name>
    <name type="common">Robusta coffee</name>
    <dbReference type="NCBI Taxonomy" id="49390"/>
    <lineage>
        <taxon>Eukaryota</taxon>
        <taxon>Viridiplantae</taxon>
        <taxon>Streptophyta</taxon>
        <taxon>Embryophyta</taxon>
        <taxon>Tracheophyta</taxon>
        <taxon>Spermatophyta</taxon>
        <taxon>Magnoliopsida</taxon>
        <taxon>eudicotyledons</taxon>
        <taxon>Gunneridae</taxon>
        <taxon>Pentapetalae</taxon>
        <taxon>asterids</taxon>
        <taxon>lamiids</taxon>
        <taxon>Gentianales</taxon>
        <taxon>Rubiaceae</taxon>
        <taxon>Ixoroideae</taxon>
        <taxon>Gardenieae complex</taxon>
        <taxon>Bertiereae - Coffeeae clade</taxon>
        <taxon>Coffeeae</taxon>
        <taxon>Coffea</taxon>
    </lineage>
</organism>
<sequence>MAAGVFGQIDVHTVTINSPSTGVSFTHTVPHGAEISRFSGSPAPLDGYPESSINKPADCNSLKDVHISARLLEDFLDLAIENTKNSLETCGVLGACLEERNIYVTNLIVPKQESTPNSCQALNEEEIFAIQSQQSLVPIGWIHTHPSQSCFMSSVDLHTQYSYQVMVPEAVGIVLAPNDESRKYGVFRLSDPVGMSILKECKEKGFHSHAQPADGSSIYENCSNVYMNPNLRLEVCDLR</sequence>
<keyword evidence="11" id="KW-1185">Reference proteome</keyword>
<keyword evidence="6" id="KW-0378">Hydrolase</keyword>
<keyword evidence="8" id="KW-0482">Metalloprotease</keyword>
<dbReference type="Proteomes" id="UP000295252">
    <property type="component" value="Chromosome III"/>
</dbReference>
<dbReference type="GO" id="GO:0016020">
    <property type="term" value="C:membrane"/>
    <property type="evidence" value="ECO:0007669"/>
    <property type="project" value="TreeGrafter"/>
</dbReference>
<accession>A0A068UXQ9</accession>
<dbReference type="GO" id="GO:0005768">
    <property type="term" value="C:endosome"/>
    <property type="evidence" value="ECO:0007669"/>
    <property type="project" value="TreeGrafter"/>
</dbReference>
<reference evidence="11" key="1">
    <citation type="journal article" date="2014" name="Science">
        <title>The coffee genome provides insight into the convergent evolution of caffeine biosynthesis.</title>
        <authorList>
            <person name="Denoeud F."/>
            <person name="Carretero-Paulet L."/>
            <person name="Dereeper A."/>
            <person name="Droc G."/>
            <person name="Guyot R."/>
            <person name="Pietrella M."/>
            <person name="Zheng C."/>
            <person name="Alberti A."/>
            <person name="Anthony F."/>
            <person name="Aprea G."/>
            <person name="Aury J.M."/>
            <person name="Bento P."/>
            <person name="Bernard M."/>
            <person name="Bocs S."/>
            <person name="Campa C."/>
            <person name="Cenci A."/>
            <person name="Combes M.C."/>
            <person name="Crouzillat D."/>
            <person name="Da Silva C."/>
            <person name="Daddiego L."/>
            <person name="De Bellis F."/>
            <person name="Dussert S."/>
            <person name="Garsmeur O."/>
            <person name="Gayraud T."/>
            <person name="Guignon V."/>
            <person name="Jahn K."/>
            <person name="Jamilloux V."/>
            <person name="Joet T."/>
            <person name="Labadie K."/>
            <person name="Lan T."/>
            <person name="Leclercq J."/>
            <person name="Lepelley M."/>
            <person name="Leroy T."/>
            <person name="Li L.T."/>
            <person name="Librado P."/>
            <person name="Lopez L."/>
            <person name="Munoz A."/>
            <person name="Noel B."/>
            <person name="Pallavicini A."/>
            <person name="Perrotta G."/>
            <person name="Poncet V."/>
            <person name="Pot D."/>
            <person name="Priyono X."/>
            <person name="Rigoreau M."/>
            <person name="Rouard M."/>
            <person name="Rozas J."/>
            <person name="Tranchant-Dubreuil C."/>
            <person name="VanBuren R."/>
            <person name="Zhang Q."/>
            <person name="Andrade A.C."/>
            <person name="Argout X."/>
            <person name="Bertrand B."/>
            <person name="de Kochko A."/>
            <person name="Graziosi G."/>
            <person name="Henry R.J."/>
            <person name="Jayarama X."/>
            <person name="Ming R."/>
            <person name="Nagai C."/>
            <person name="Rounsley S."/>
            <person name="Sankoff D."/>
            <person name="Giuliano G."/>
            <person name="Albert V.A."/>
            <person name="Wincker P."/>
            <person name="Lashermes P."/>
        </authorList>
    </citation>
    <scope>NUCLEOTIDE SEQUENCE [LARGE SCALE GENOMIC DNA]</scope>
    <source>
        <strain evidence="11">cv. DH200-94</strain>
    </source>
</reference>
<dbReference type="FunCoup" id="A0A068UXQ9">
    <property type="interactions" value="167"/>
</dbReference>
<dbReference type="PROSITE" id="PS50249">
    <property type="entry name" value="MPN"/>
    <property type="match status" value="1"/>
</dbReference>
<dbReference type="InterPro" id="IPR037518">
    <property type="entry name" value="MPN"/>
</dbReference>
<dbReference type="Gene3D" id="3.40.140.10">
    <property type="entry name" value="Cytidine Deaminase, domain 2"/>
    <property type="match status" value="1"/>
</dbReference>
<evidence type="ECO:0000256" key="2">
    <source>
        <dbReference type="ARBA" id="ARBA00010981"/>
    </source>
</evidence>
<evidence type="ECO:0000256" key="4">
    <source>
        <dbReference type="ARBA" id="ARBA00022723"/>
    </source>
</evidence>
<dbReference type="InParanoid" id="A0A068UXQ9"/>
<evidence type="ECO:0000256" key="6">
    <source>
        <dbReference type="ARBA" id="ARBA00022801"/>
    </source>
</evidence>
<proteinExistence type="inferred from homology"/>
<evidence type="ECO:0000256" key="7">
    <source>
        <dbReference type="ARBA" id="ARBA00022833"/>
    </source>
</evidence>
<keyword evidence="7" id="KW-0862">Zinc</keyword>
<dbReference type="PhylomeDB" id="A0A068UXQ9"/>
<dbReference type="GO" id="GO:0140492">
    <property type="term" value="F:metal-dependent deubiquitinase activity"/>
    <property type="evidence" value="ECO:0007669"/>
    <property type="project" value="InterPro"/>
</dbReference>
<evidence type="ECO:0000259" key="9">
    <source>
        <dbReference type="PROSITE" id="PS50249"/>
    </source>
</evidence>
<dbReference type="EMBL" id="HG739158">
    <property type="protein sequence ID" value="CDP13171.1"/>
    <property type="molecule type" value="Genomic_DNA"/>
</dbReference>
<evidence type="ECO:0000313" key="10">
    <source>
        <dbReference type="EMBL" id="CDP13171.1"/>
    </source>
</evidence>
<dbReference type="MEROPS" id="M67.A06"/>
<dbReference type="GO" id="GO:0061578">
    <property type="term" value="F:K63-linked deubiquitinase activity"/>
    <property type="evidence" value="ECO:0007669"/>
    <property type="project" value="InterPro"/>
</dbReference>
<evidence type="ECO:0000313" key="11">
    <source>
        <dbReference type="Proteomes" id="UP000295252"/>
    </source>
</evidence>
<evidence type="ECO:0000256" key="1">
    <source>
        <dbReference type="ARBA" id="ARBA00001947"/>
    </source>
</evidence>
<dbReference type="OrthoDB" id="3640at2759"/>
<dbReference type="Gramene" id="CDP13171">
    <property type="protein sequence ID" value="CDP13171"/>
    <property type="gene ID" value="GSCOC_T00038029001"/>
</dbReference>
<evidence type="ECO:0000256" key="8">
    <source>
        <dbReference type="ARBA" id="ARBA00023049"/>
    </source>
</evidence>
<dbReference type="GO" id="GO:0006508">
    <property type="term" value="P:proteolysis"/>
    <property type="evidence" value="ECO:0007669"/>
    <property type="project" value="UniProtKB-KW"/>
</dbReference>
<dbReference type="AlphaFoldDB" id="A0A068UXQ9"/>
<dbReference type="InterPro" id="IPR000555">
    <property type="entry name" value="JAMM/MPN+_dom"/>
</dbReference>
<evidence type="ECO:0000256" key="5">
    <source>
        <dbReference type="ARBA" id="ARBA00022786"/>
    </source>
</evidence>
<keyword evidence="4" id="KW-0479">Metal-binding</keyword>
<gene>
    <name evidence="10" type="ORF">GSCOC_T00038029001</name>
</gene>
<dbReference type="InterPro" id="IPR044098">
    <property type="entry name" value="STAMBP/STALP-like_MPN"/>
</dbReference>
<dbReference type="PANTHER" id="PTHR12947:SF13">
    <property type="entry name" value="FI19924P1"/>
    <property type="match status" value="1"/>
</dbReference>
<feature type="domain" description="MPN" evidence="9">
    <location>
        <begin position="65"/>
        <end position="193"/>
    </location>
</feature>
<dbReference type="OMA" id="QYSYQAM"/>
<dbReference type="CDD" id="cd08066">
    <property type="entry name" value="MPN_AMSH_like"/>
    <property type="match status" value="1"/>
</dbReference>
<dbReference type="SMART" id="SM00232">
    <property type="entry name" value="JAB_MPN"/>
    <property type="match status" value="1"/>
</dbReference>
<dbReference type="PANTHER" id="PTHR12947">
    <property type="entry name" value="AMSH-LIKE PROTEASE"/>
    <property type="match status" value="1"/>
</dbReference>
<dbReference type="GO" id="GO:0070536">
    <property type="term" value="P:protein K63-linked deubiquitination"/>
    <property type="evidence" value="ECO:0007669"/>
    <property type="project" value="InterPro"/>
</dbReference>
<dbReference type="STRING" id="49390.A0A068UXQ9"/>
<evidence type="ECO:0000256" key="3">
    <source>
        <dbReference type="ARBA" id="ARBA00022670"/>
    </source>
</evidence>
<comment type="similarity">
    <text evidence="2">Belongs to the peptidase M67C family.</text>
</comment>
<dbReference type="GO" id="GO:0046872">
    <property type="term" value="F:metal ion binding"/>
    <property type="evidence" value="ECO:0007669"/>
    <property type="project" value="UniProtKB-KW"/>
</dbReference>
<protein>
    <recommendedName>
        <fullName evidence="9">MPN domain-containing protein</fullName>
    </recommendedName>
</protein>
<name>A0A068UXQ9_COFCA</name>